<feature type="non-terminal residue" evidence="7">
    <location>
        <position position="1"/>
    </location>
</feature>
<dbReference type="Pfam" id="PF06663">
    <property type="entry name" value="CNK2_3_dom"/>
    <property type="match status" value="1"/>
</dbReference>
<dbReference type="SUPFAM" id="SSF50729">
    <property type="entry name" value="PH domain-like"/>
    <property type="match status" value="1"/>
</dbReference>
<feature type="compositionally biased region" description="Polar residues" evidence="2">
    <location>
        <begin position="966"/>
        <end position="975"/>
    </location>
</feature>
<dbReference type="InterPro" id="IPR001849">
    <property type="entry name" value="PH_domain"/>
</dbReference>
<protein>
    <recommendedName>
        <fullName evidence="9">Connector enhancer of kinase suppressor of ras 3</fullName>
    </recommendedName>
</protein>
<dbReference type="GO" id="GO:0005737">
    <property type="term" value="C:cytoplasm"/>
    <property type="evidence" value="ECO:0007669"/>
    <property type="project" value="InterPro"/>
</dbReference>
<dbReference type="SUPFAM" id="SSF50156">
    <property type="entry name" value="PDZ domain-like"/>
    <property type="match status" value="1"/>
</dbReference>
<dbReference type="SMART" id="SM00233">
    <property type="entry name" value="PH"/>
    <property type="match status" value="1"/>
</dbReference>
<feature type="domain" description="SAM" evidence="4">
    <location>
        <begin position="53"/>
        <end position="120"/>
    </location>
</feature>
<dbReference type="SUPFAM" id="SSF47769">
    <property type="entry name" value="SAM/Pointed domain"/>
    <property type="match status" value="1"/>
</dbReference>
<dbReference type="Pfam" id="PF00536">
    <property type="entry name" value="SAM_1"/>
    <property type="match status" value="1"/>
</dbReference>
<feature type="region of interest" description="Disordered" evidence="2">
    <location>
        <begin position="844"/>
        <end position="913"/>
    </location>
</feature>
<dbReference type="AlphaFoldDB" id="A0AAD8Z8V3"/>
<comment type="similarity">
    <text evidence="1">Belongs to the CNKSR family.</text>
</comment>
<dbReference type="InterPro" id="IPR036034">
    <property type="entry name" value="PDZ_sf"/>
</dbReference>
<evidence type="ECO:0000313" key="8">
    <source>
        <dbReference type="Proteomes" id="UP001239994"/>
    </source>
</evidence>
<dbReference type="CDD" id="cd06748">
    <property type="entry name" value="PDZ_CNK1_2_3-like"/>
    <property type="match status" value="1"/>
</dbReference>
<dbReference type="PROSITE" id="PS50003">
    <property type="entry name" value="PH_DOMAIN"/>
    <property type="match status" value="1"/>
</dbReference>
<organism evidence="7 8">
    <name type="scientific">Electrophorus voltai</name>
    <dbReference type="NCBI Taxonomy" id="2609070"/>
    <lineage>
        <taxon>Eukaryota</taxon>
        <taxon>Metazoa</taxon>
        <taxon>Chordata</taxon>
        <taxon>Craniata</taxon>
        <taxon>Vertebrata</taxon>
        <taxon>Euteleostomi</taxon>
        <taxon>Actinopterygii</taxon>
        <taxon>Neopterygii</taxon>
        <taxon>Teleostei</taxon>
        <taxon>Ostariophysi</taxon>
        <taxon>Gymnotiformes</taxon>
        <taxon>Gymnotoidei</taxon>
        <taxon>Gymnotidae</taxon>
        <taxon>Electrophorus</taxon>
    </lineage>
</organism>
<feature type="domain" description="PDZ" evidence="5">
    <location>
        <begin position="259"/>
        <end position="341"/>
    </location>
</feature>
<evidence type="ECO:0000256" key="2">
    <source>
        <dbReference type="SAM" id="MobiDB-lite"/>
    </source>
</evidence>
<dbReference type="InterPro" id="IPR013761">
    <property type="entry name" value="SAM/pointed_sf"/>
</dbReference>
<dbReference type="Gene3D" id="2.30.42.10">
    <property type="match status" value="1"/>
</dbReference>
<dbReference type="PANTHER" id="PTHR12844:SF17">
    <property type="entry name" value="CONNECTOR ENHANCER OF KINASE SUPPRESSOR OF RAS 3"/>
    <property type="match status" value="1"/>
</dbReference>
<dbReference type="PANTHER" id="PTHR12844">
    <property type="entry name" value="CONNECTOR ENCHANCER OF KINASE SUPPRESSOR OF RAS"/>
    <property type="match status" value="1"/>
</dbReference>
<feature type="region of interest" description="Disordered" evidence="2">
    <location>
        <begin position="514"/>
        <end position="533"/>
    </location>
</feature>
<evidence type="ECO:0000259" key="5">
    <source>
        <dbReference type="PROSITE" id="PS50106"/>
    </source>
</evidence>
<dbReference type="PROSITE" id="PS50105">
    <property type="entry name" value="SAM_DOMAIN"/>
    <property type="match status" value="1"/>
</dbReference>
<evidence type="ECO:0000259" key="3">
    <source>
        <dbReference type="PROSITE" id="PS50003"/>
    </source>
</evidence>
<evidence type="ECO:0000259" key="6">
    <source>
        <dbReference type="PROSITE" id="PS51290"/>
    </source>
</evidence>
<keyword evidence="8" id="KW-1185">Reference proteome</keyword>
<evidence type="ECO:0000313" key="7">
    <source>
        <dbReference type="EMBL" id="KAK1793571.1"/>
    </source>
</evidence>
<dbReference type="SMART" id="SM00228">
    <property type="entry name" value="PDZ"/>
    <property type="match status" value="1"/>
</dbReference>
<dbReference type="InterPro" id="IPR011993">
    <property type="entry name" value="PH-like_dom_sf"/>
</dbReference>
<dbReference type="InterPro" id="IPR001660">
    <property type="entry name" value="SAM"/>
</dbReference>
<dbReference type="InterPro" id="IPR017874">
    <property type="entry name" value="CRIC_domain"/>
</dbReference>
<dbReference type="Proteomes" id="UP001239994">
    <property type="component" value="Unassembled WGS sequence"/>
</dbReference>
<proteinExistence type="inferred from homology"/>
<dbReference type="Pfam" id="PF00595">
    <property type="entry name" value="PDZ"/>
    <property type="match status" value="1"/>
</dbReference>
<comment type="caution">
    <text evidence="7">The sequence shown here is derived from an EMBL/GenBank/DDBJ whole genome shotgun (WGS) entry which is preliminary data.</text>
</comment>
<reference evidence="7" key="1">
    <citation type="submission" date="2023-03" db="EMBL/GenBank/DDBJ databases">
        <title>Electrophorus voltai genome.</title>
        <authorList>
            <person name="Bian C."/>
        </authorList>
    </citation>
    <scope>NUCLEOTIDE SEQUENCE</scope>
    <source>
        <strain evidence="7">CB-2022</strain>
        <tissue evidence="7">Muscle</tissue>
    </source>
</reference>
<feature type="region of interest" description="Disordered" evidence="2">
    <location>
        <begin position="1083"/>
        <end position="1106"/>
    </location>
</feature>
<evidence type="ECO:0008006" key="9">
    <source>
        <dbReference type="Google" id="ProtNLM"/>
    </source>
</evidence>
<dbReference type="Pfam" id="PF10534">
    <property type="entry name" value="CRIC_ras_sig"/>
    <property type="match status" value="1"/>
</dbReference>
<gene>
    <name evidence="7" type="ORF">P4O66_011947</name>
</gene>
<dbReference type="Pfam" id="PF00169">
    <property type="entry name" value="PH"/>
    <property type="match status" value="1"/>
</dbReference>
<dbReference type="Gene3D" id="2.30.29.30">
    <property type="entry name" value="Pleckstrin-homology domain (PH domain)/Phosphotyrosine-binding domain (PTB)"/>
    <property type="match status" value="1"/>
</dbReference>
<dbReference type="PROSITE" id="PS51290">
    <property type="entry name" value="CRIC"/>
    <property type="match status" value="1"/>
</dbReference>
<feature type="region of interest" description="Disordered" evidence="2">
    <location>
        <begin position="941"/>
        <end position="975"/>
    </location>
</feature>
<dbReference type="InterPro" id="IPR001478">
    <property type="entry name" value="PDZ"/>
</dbReference>
<feature type="region of interest" description="Disordered" evidence="2">
    <location>
        <begin position="558"/>
        <end position="579"/>
    </location>
</feature>
<dbReference type="Gene3D" id="1.10.150.50">
    <property type="entry name" value="Transcription Factor, Ets-1"/>
    <property type="match status" value="1"/>
</dbReference>
<dbReference type="EMBL" id="JAROKS010000018">
    <property type="protein sequence ID" value="KAK1793571.1"/>
    <property type="molecule type" value="Genomic_DNA"/>
</dbReference>
<dbReference type="GO" id="GO:0009966">
    <property type="term" value="P:regulation of signal transduction"/>
    <property type="evidence" value="ECO:0007669"/>
    <property type="project" value="InterPro"/>
</dbReference>
<dbReference type="SMART" id="SM00454">
    <property type="entry name" value="SAM"/>
    <property type="match status" value="1"/>
</dbReference>
<feature type="domain" description="PH" evidence="3">
    <location>
        <begin position="735"/>
        <end position="834"/>
    </location>
</feature>
<evidence type="ECO:0000259" key="4">
    <source>
        <dbReference type="PROSITE" id="PS50105"/>
    </source>
</evidence>
<name>A0AAD8Z8V3_9TELE</name>
<feature type="compositionally biased region" description="Polar residues" evidence="2">
    <location>
        <begin position="868"/>
        <end position="878"/>
    </location>
</feature>
<dbReference type="InterPro" id="IPR010599">
    <property type="entry name" value="CNK2/3_dom"/>
</dbReference>
<feature type="region of interest" description="Disordered" evidence="2">
    <location>
        <begin position="346"/>
        <end position="386"/>
    </location>
</feature>
<feature type="domain" description="CRIC" evidence="6">
    <location>
        <begin position="128"/>
        <end position="222"/>
    </location>
</feature>
<accession>A0AAD8Z8V3</accession>
<dbReference type="GO" id="GO:0016020">
    <property type="term" value="C:membrane"/>
    <property type="evidence" value="ECO:0007669"/>
    <property type="project" value="InterPro"/>
</dbReference>
<dbReference type="PROSITE" id="PS50106">
    <property type="entry name" value="PDZ"/>
    <property type="match status" value="1"/>
</dbReference>
<feature type="compositionally biased region" description="Low complexity" evidence="2">
    <location>
        <begin position="893"/>
        <end position="912"/>
    </location>
</feature>
<dbReference type="FunFam" id="2.30.42.10:FF:000060">
    <property type="entry name" value="Connector enhancer of kinase suppressor of Ras 2"/>
    <property type="match status" value="1"/>
</dbReference>
<feature type="compositionally biased region" description="Low complexity" evidence="2">
    <location>
        <begin position="358"/>
        <end position="373"/>
    </location>
</feature>
<evidence type="ECO:0000256" key="1">
    <source>
        <dbReference type="ARBA" id="ARBA00009498"/>
    </source>
</evidence>
<feature type="compositionally biased region" description="Low complexity" evidence="2">
    <location>
        <begin position="1092"/>
        <end position="1106"/>
    </location>
</feature>
<dbReference type="InterPro" id="IPR051566">
    <property type="entry name" value="CNKSR"/>
</dbReference>
<sequence>DTTKQMPLVLALKKMYPKQDCPMMMSTEVVYDPQQTCQACGPEHAPLNCRHLIIFQSLNGILVQISLDESLQQYVANFEIEKISGEQLLKISHQDLEELGVNRIGHQELVLEAVDLLCALNYGVETDNLKNLVVRMRAATNNLHIGTSERRKSPDYDGLNSRKPPNEFLTSVVELISAAKSLLMWLDRTPLTGISDFTTTKNKIIQLCLELTTTVQQDCTVYDMEEKILEVSKVLNGICDHTMRATSDPLPSQSACLEEVHLTNIKAGEGLGMYIKSTYDGLHVITGTTEHSPADICRKIHAGDEVIQVNQQTVVGWQLKNLVVKLREDPKGVTLLLKKRATGMPGFTPAPLKNMRWKPPQSQGSPSKSQPPGIGTESNSRKEKPAILDLYIPPPPSVPYTPREARTASFSSIARRAKGSDSPNSFLDLESHRRFTIADADRLPAYPVEANVVHARLRERSSSRGKPRPLSMPVDTCLSVTDPYPRPWIQGRKGEDLLYRYLSNERIPTIAEEVPSADHSHRARAGRGARGPDHMRASRLLVGTDLHSSSTIPYQEDFAKKTPMTSTPKRPPAEPSLLDPDWTSNSAFISSKQQCAVIVGPELKDERRCRSRALARFRFRTRLRFCSPAMAAHALHDPVADGLSPGCCHGCILCAETRPDRWPSHVTPDRVSMVTCNQVMYGPPWETASFPISLAPRLAADEYNPVSLRHKSKKKTRGGNAAMSRRRVSVKELDPADHQGWLYRKNESKVFLGIKWKKYWFVLKKTSLYWYTNQMAEKADGYINLTDFLIDRAMECKKKYAFKACHPNLMMFYFAAENNEEMNTWLNKLGLAAIQYEPAPSHQAECYSEASDGEEVESTEAPPPPYSEQLTKGPMNTDSPGRPGSLPPPYSSPVPSEATPVSTVTSRGSTSSLAKRRLSWMDLVSQASPASATEALTCSAQVHAQGDAPEEAPQSWGPQAMEHQQDQSANSLTTHNSYGEESAADEMEKLYRDLKKASLSPTGERRPTSRREFRASFIKRCKNNTVNDKLHLIRALNSTLKAKEADVLTLDQVLIDPSLTASKYRRWKESNVVLLQEIHLHQPPQSVPPEAPALTAAATPLTETSV</sequence>